<dbReference type="Proteomes" id="UP000076577">
    <property type="component" value="Unassembled WGS sequence"/>
</dbReference>
<dbReference type="Gene3D" id="3.40.50.720">
    <property type="entry name" value="NAD(P)-binding Rossmann-like Domain"/>
    <property type="match status" value="1"/>
</dbReference>
<dbReference type="PATRIC" id="fig|989403.3.peg.2078"/>
<evidence type="ECO:0000313" key="4">
    <source>
        <dbReference type="EMBL" id="KZL19403.1"/>
    </source>
</evidence>
<dbReference type="STRING" id="989403.SAMN05421798_11340"/>
<dbReference type="GO" id="GO:0000166">
    <property type="term" value="F:nucleotide binding"/>
    <property type="evidence" value="ECO:0007669"/>
    <property type="project" value="InterPro"/>
</dbReference>
<dbReference type="SUPFAM" id="SSF51735">
    <property type="entry name" value="NAD(P)-binding Rossmann-fold domains"/>
    <property type="match status" value="1"/>
</dbReference>
<dbReference type="InterPro" id="IPR000683">
    <property type="entry name" value="Gfo/Idh/MocA-like_OxRdtase_N"/>
</dbReference>
<feature type="domain" description="GFO/IDH/MocA-like oxidoreductase" evidence="3">
    <location>
        <begin position="130"/>
        <end position="264"/>
    </location>
</feature>
<dbReference type="Gene3D" id="3.30.360.10">
    <property type="entry name" value="Dihydrodipicolinate Reductase, domain 2"/>
    <property type="match status" value="1"/>
</dbReference>
<reference evidence="4 5" key="1">
    <citation type="journal article" date="2016" name="Front. Microbiol.">
        <title>Comparative Genomic Analysis Reveals a Diverse Repertoire of Genes Involved in Prokaryote-Eukaryote Interactions within the Pseudovibrio Genus.</title>
        <authorList>
            <person name="Romano S."/>
            <person name="Fernandez-Guerra A."/>
            <person name="Reen F.J."/>
            <person name="Glockner F.O."/>
            <person name="Crowley S.P."/>
            <person name="O'Sullivan O."/>
            <person name="Cotter P.D."/>
            <person name="Adams C."/>
            <person name="Dobson A.D."/>
            <person name="O'Gara F."/>
        </authorList>
    </citation>
    <scope>NUCLEOTIDE SEQUENCE [LARGE SCALE GENOMIC DNA]</scope>
    <source>
        <strain evidence="4 5">Ad2</strain>
    </source>
</reference>
<dbReference type="InterPro" id="IPR036291">
    <property type="entry name" value="NAD(P)-bd_dom_sf"/>
</dbReference>
<dbReference type="RefSeq" id="WP_068005307.1">
    <property type="nucleotide sequence ID" value="NZ_FOFM01000013.1"/>
</dbReference>
<evidence type="ECO:0000259" key="2">
    <source>
        <dbReference type="Pfam" id="PF01408"/>
    </source>
</evidence>
<dbReference type="SUPFAM" id="SSF55347">
    <property type="entry name" value="Glyceraldehyde-3-phosphate dehydrogenase-like, C-terminal domain"/>
    <property type="match status" value="1"/>
</dbReference>
<dbReference type="PANTHER" id="PTHR43818">
    <property type="entry name" value="BCDNA.GH03377"/>
    <property type="match status" value="1"/>
</dbReference>
<proteinExistence type="predicted"/>
<dbReference type="InterPro" id="IPR050463">
    <property type="entry name" value="Gfo/Idh/MocA_oxidrdct_glycsds"/>
</dbReference>
<dbReference type="EMBL" id="LMCB01000014">
    <property type="protein sequence ID" value="KZL19403.1"/>
    <property type="molecule type" value="Genomic_DNA"/>
</dbReference>
<evidence type="ECO:0000313" key="5">
    <source>
        <dbReference type="Proteomes" id="UP000076577"/>
    </source>
</evidence>
<dbReference type="AlphaFoldDB" id="A0A165Z0J4"/>
<dbReference type="Pfam" id="PF01408">
    <property type="entry name" value="GFO_IDH_MocA"/>
    <property type="match status" value="1"/>
</dbReference>
<keyword evidence="1 4" id="KW-0560">Oxidoreductase</keyword>
<dbReference type="PANTHER" id="PTHR43818:SF11">
    <property type="entry name" value="BCDNA.GH03377"/>
    <property type="match status" value="1"/>
</dbReference>
<comment type="caution">
    <text evidence="4">The sequence shown here is derived from an EMBL/GenBank/DDBJ whole genome shotgun (WGS) entry which is preliminary data.</text>
</comment>
<dbReference type="GO" id="GO:0016491">
    <property type="term" value="F:oxidoreductase activity"/>
    <property type="evidence" value="ECO:0007669"/>
    <property type="project" value="UniProtKB-KW"/>
</dbReference>
<dbReference type="EC" id="1.-.-.-" evidence="4"/>
<dbReference type="Pfam" id="PF22725">
    <property type="entry name" value="GFO_IDH_MocA_C3"/>
    <property type="match status" value="1"/>
</dbReference>
<protein>
    <submittedName>
        <fullName evidence="4">Putative oxidoreductase YcjS</fullName>
        <ecNumber evidence="4">1.-.-.-</ecNumber>
    </submittedName>
</protein>
<dbReference type="InterPro" id="IPR055170">
    <property type="entry name" value="GFO_IDH_MocA-like_dom"/>
</dbReference>
<keyword evidence="5" id="KW-1185">Reference proteome</keyword>
<accession>A0A165Z0J4</accession>
<feature type="domain" description="Gfo/Idh/MocA-like oxidoreductase N-terminal" evidence="2">
    <location>
        <begin position="6"/>
        <end position="118"/>
    </location>
</feature>
<sequence length="385" mass="41537">MSESLGVGIIGCGNISQTYLELAPLFKFITMRAVADMRPKAAQTRAEEYGLRAQSVNDLLAADDIDIIVNLTIPAAHFEVSKRILEAGKHVYSEKPFVLSVQEGQELARIAQEKGLRIGSAPDTFFGGSHQLARHIIDSDRIGTVHSGTCHVMSNGMESWHPDPDFFFKPGGGPVLDLGPYYITNLVQLLGPVKRVAALTSMAKDVRTITSQPRFGEQITVETPTSVHALLQFENGSTITLGASWDVQHHKHSNMELYGTEGTLYVPDPNFFSGEVSMHGPGGDEVALPIWHHPLGIDNQTDGSAQSQANYRTAGLAEMAQAILSEVPQRCSNELALHVVDVMVSILHSGETGSFIDLATTCTRPEALDAKTAAALMAQPEAVNA</sequence>
<organism evidence="4 5">
    <name type="scientific">Pseudovibrio axinellae</name>
    <dbReference type="NCBI Taxonomy" id="989403"/>
    <lineage>
        <taxon>Bacteria</taxon>
        <taxon>Pseudomonadati</taxon>
        <taxon>Pseudomonadota</taxon>
        <taxon>Alphaproteobacteria</taxon>
        <taxon>Hyphomicrobiales</taxon>
        <taxon>Stappiaceae</taxon>
        <taxon>Pseudovibrio</taxon>
    </lineage>
</organism>
<gene>
    <name evidence="4" type="primary">ycjS</name>
    <name evidence="4" type="ORF">PsAD2_01942</name>
</gene>
<evidence type="ECO:0000259" key="3">
    <source>
        <dbReference type="Pfam" id="PF22725"/>
    </source>
</evidence>
<evidence type="ECO:0000256" key="1">
    <source>
        <dbReference type="ARBA" id="ARBA00023002"/>
    </source>
</evidence>
<dbReference type="OrthoDB" id="9776544at2"/>
<name>A0A165Z0J4_9HYPH</name>